<organism evidence="2">
    <name type="scientific">marine sediment metagenome</name>
    <dbReference type="NCBI Taxonomy" id="412755"/>
    <lineage>
        <taxon>unclassified sequences</taxon>
        <taxon>metagenomes</taxon>
        <taxon>ecological metagenomes</taxon>
    </lineage>
</organism>
<dbReference type="SUPFAM" id="SSF49764">
    <property type="entry name" value="HSP20-like chaperones"/>
    <property type="match status" value="1"/>
</dbReference>
<dbReference type="CDD" id="cd06464">
    <property type="entry name" value="ACD_sHsps-like"/>
    <property type="match status" value="1"/>
</dbReference>
<proteinExistence type="predicted"/>
<evidence type="ECO:0000313" key="2">
    <source>
        <dbReference type="EMBL" id="GAJ13418.1"/>
    </source>
</evidence>
<reference evidence="2" key="1">
    <citation type="journal article" date="2014" name="Front. Microbiol.">
        <title>High frequency of phylogenetically diverse reductive dehalogenase-homologous genes in deep subseafloor sedimentary metagenomes.</title>
        <authorList>
            <person name="Kawai M."/>
            <person name="Futagami T."/>
            <person name="Toyoda A."/>
            <person name="Takaki Y."/>
            <person name="Nishi S."/>
            <person name="Hori S."/>
            <person name="Arai W."/>
            <person name="Tsubouchi T."/>
            <person name="Morono Y."/>
            <person name="Uchiyama I."/>
            <person name="Ito T."/>
            <person name="Fujiyama A."/>
            <person name="Inagaki F."/>
            <person name="Takami H."/>
        </authorList>
    </citation>
    <scope>NUCLEOTIDE SEQUENCE</scope>
    <source>
        <strain evidence="2">Expedition CK06-06</strain>
    </source>
</reference>
<dbReference type="Pfam" id="PF00011">
    <property type="entry name" value="HSP20"/>
    <property type="match status" value="1"/>
</dbReference>
<feature type="domain" description="SHSP" evidence="1">
    <location>
        <begin position="39"/>
        <end position="150"/>
    </location>
</feature>
<protein>
    <recommendedName>
        <fullName evidence="1">SHSP domain-containing protein</fullName>
    </recommendedName>
</protein>
<dbReference type="InterPro" id="IPR008978">
    <property type="entry name" value="HSP20-like_chaperone"/>
</dbReference>
<dbReference type="InterPro" id="IPR031107">
    <property type="entry name" value="Small_HSP"/>
</dbReference>
<gene>
    <name evidence="2" type="ORF">S12H4_44137</name>
</gene>
<dbReference type="EMBL" id="BARW01027165">
    <property type="protein sequence ID" value="GAJ13418.1"/>
    <property type="molecule type" value="Genomic_DNA"/>
</dbReference>
<name>X1U784_9ZZZZ</name>
<comment type="caution">
    <text evidence="2">The sequence shown here is derived from an EMBL/GenBank/DDBJ whole genome shotgun (WGS) entry which is preliminary data.</text>
</comment>
<dbReference type="AlphaFoldDB" id="X1U784"/>
<evidence type="ECO:0000259" key="1">
    <source>
        <dbReference type="PROSITE" id="PS01031"/>
    </source>
</evidence>
<feature type="non-terminal residue" evidence="2">
    <location>
        <position position="1"/>
    </location>
</feature>
<dbReference type="InterPro" id="IPR002068">
    <property type="entry name" value="A-crystallin/Hsp20_dom"/>
</dbReference>
<accession>X1U784</accession>
<sequence length="150" mass="17638">EIYYMVDDTEKMVERMRKMTREIENIFYSLIGPRHPVRLISGNRWQPYTDIYELDDKVVIKMELAGVSKDDISITGEHNYLIVSGIRKEKPPESFKNYNQVEINYGEFDRTLILPEGAKMDKVTAEYKDGFLIITVPKTRKAKKIKIEEE</sequence>
<dbReference type="Gene3D" id="2.60.40.790">
    <property type="match status" value="1"/>
</dbReference>
<dbReference type="PANTHER" id="PTHR11527">
    <property type="entry name" value="HEAT-SHOCK PROTEIN 20 FAMILY MEMBER"/>
    <property type="match status" value="1"/>
</dbReference>
<dbReference type="PROSITE" id="PS01031">
    <property type="entry name" value="SHSP"/>
    <property type="match status" value="1"/>
</dbReference>